<dbReference type="PANTHER" id="PTHR30417:SF1">
    <property type="entry name" value="N-ACETYLMURAMOYL-L-ALANINE AMIDASE AMID"/>
    <property type="match status" value="1"/>
</dbReference>
<proteinExistence type="predicted"/>
<dbReference type="Gene3D" id="3.40.80.10">
    <property type="entry name" value="Peptidoglycan recognition protein-like"/>
    <property type="match status" value="1"/>
</dbReference>
<dbReference type="GO" id="GO:0019867">
    <property type="term" value="C:outer membrane"/>
    <property type="evidence" value="ECO:0007669"/>
    <property type="project" value="TreeGrafter"/>
</dbReference>
<feature type="chain" id="PRO_5015589534" description="N-acetylmuramoyl-L-alanine amidase" evidence="5">
    <location>
        <begin position="49"/>
        <end position="215"/>
    </location>
</feature>
<evidence type="ECO:0000313" key="8">
    <source>
        <dbReference type="EMBL" id="AVO33857.1"/>
    </source>
</evidence>
<dbReference type="InterPro" id="IPR002502">
    <property type="entry name" value="Amidase_domain"/>
</dbReference>
<dbReference type="SMART" id="SM00644">
    <property type="entry name" value="Ami_2"/>
    <property type="match status" value="1"/>
</dbReference>
<dbReference type="GO" id="GO:0008745">
    <property type="term" value="F:N-acetylmuramoyl-L-alanine amidase activity"/>
    <property type="evidence" value="ECO:0007669"/>
    <property type="project" value="UniProtKB-EC"/>
</dbReference>
<accession>A0A2S0MDE5</accession>
<dbReference type="PANTHER" id="PTHR30417">
    <property type="entry name" value="N-ACETYLMURAMOYL-L-ALANINE AMIDASE AMID"/>
    <property type="match status" value="1"/>
</dbReference>
<feature type="domain" description="Peptidoglycan recognition protein family" evidence="7">
    <location>
        <begin position="33"/>
        <end position="180"/>
    </location>
</feature>
<keyword evidence="9" id="KW-1185">Reference proteome</keyword>
<evidence type="ECO:0000256" key="3">
    <source>
        <dbReference type="ARBA" id="ARBA00022801"/>
    </source>
</evidence>
<evidence type="ECO:0000256" key="1">
    <source>
        <dbReference type="ARBA" id="ARBA00001561"/>
    </source>
</evidence>
<evidence type="ECO:0000259" key="6">
    <source>
        <dbReference type="SMART" id="SM00644"/>
    </source>
</evidence>
<dbReference type="KEGG" id="otk:C6570_06025"/>
<evidence type="ECO:0000256" key="5">
    <source>
        <dbReference type="SAM" id="SignalP"/>
    </source>
</evidence>
<keyword evidence="5" id="KW-0732">Signal</keyword>
<dbReference type="RefSeq" id="WP_106702413.1">
    <property type="nucleotide sequence ID" value="NZ_CP027666.1"/>
</dbReference>
<dbReference type="SMART" id="SM00701">
    <property type="entry name" value="PGRP"/>
    <property type="match status" value="1"/>
</dbReference>
<dbReference type="GO" id="GO:0009254">
    <property type="term" value="P:peptidoglycan turnover"/>
    <property type="evidence" value="ECO:0007669"/>
    <property type="project" value="TreeGrafter"/>
</dbReference>
<name>A0A2S0MDE5_9BURK</name>
<dbReference type="AlphaFoldDB" id="A0A2S0MDE5"/>
<feature type="domain" description="N-acetylmuramoyl-L-alanine amidase" evidence="6">
    <location>
        <begin position="47"/>
        <end position="197"/>
    </location>
</feature>
<dbReference type="Pfam" id="PF01510">
    <property type="entry name" value="Amidase_2"/>
    <property type="match status" value="1"/>
</dbReference>
<reference evidence="8 9" key="1">
    <citation type="submission" date="2018-03" db="EMBL/GenBank/DDBJ databases">
        <title>Genome sequencing of Ottowia sp.</title>
        <authorList>
            <person name="Kim S.-J."/>
            <person name="Heo J."/>
            <person name="Kwon S.-W."/>
        </authorList>
    </citation>
    <scope>NUCLEOTIDE SEQUENCE [LARGE SCALE GENOMIC DNA]</scope>
    <source>
        <strain evidence="8 9">KADR8-3</strain>
    </source>
</reference>
<evidence type="ECO:0000256" key="4">
    <source>
        <dbReference type="ARBA" id="ARBA00023316"/>
    </source>
</evidence>
<dbReference type="InterPro" id="IPR036505">
    <property type="entry name" value="Amidase/PGRP_sf"/>
</dbReference>
<dbReference type="GO" id="GO:0071555">
    <property type="term" value="P:cell wall organization"/>
    <property type="evidence" value="ECO:0007669"/>
    <property type="project" value="UniProtKB-KW"/>
</dbReference>
<evidence type="ECO:0000313" key="9">
    <source>
        <dbReference type="Proteomes" id="UP000239709"/>
    </source>
</evidence>
<keyword evidence="3" id="KW-0378">Hydrolase</keyword>
<dbReference type="EC" id="3.5.1.28" evidence="2"/>
<feature type="signal peptide" evidence="5">
    <location>
        <begin position="1"/>
        <end position="48"/>
    </location>
</feature>
<dbReference type="EMBL" id="CP027666">
    <property type="protein sequence ID" value="AVO33857.1"/>
    <property type="molecule type" value="Genomic_DNA"/>
</dbReference>
<evidence type="ECO:0000256" key="2">
    <source>
        <dbReference type="ARBA" id="ARBA00011901"/>
    </source>
</evidence>
<evidence type="ECO:0000259" key="7">
    <source>
        <dbReference type="SMART" id="SM00701"/>
    </source>
</evidence>
<keyword evidence="4" id="KW-0961">Cell wall biogenesis/degradation</keyword>
<dbReference type="InterPro" id="IPR006619">
    <property type="entry name" value="PGRP_domain_met/bac"/>
</dbReference>
<dbReference type="OrthoDB" id="9794842at2"/>
<gene>
    <name evidence="8" type="ORF">C6570_06025</name>
</gene>
<dbReference type="SUPFAM" id="SSF55846">
    <property type="entry name" value="N-acetylmuramoyl-L-alanine amidase-like"/>
    <property type="match status" value="1"/>
</dbReference>
<organism evidence="8 9">
    <name type="scientific">Ottowia oryzae</name>
    <dbReference type="NCBI Taxonomy" id="2109914"/>
    <lineage>
        <taxon>Bacteria</taxon>
        <taxon>Pseudomonadati</taxon>
        <taxon>Pseudomonadota</taxon>
        <taxon>Betaproteobacteria</taxon>
        <taxon>Burkholderiales</taxon>
        <taxon>Comamonadaceae</taxon>
        <taxon>Ottowia</taxon>
    </lineage>
</organism>
<sequence length="215" mass="23390">MTSHSVSDFHTDLKVLHCVALARLRRTVRFGALALLTVAACASGPAQARTTGGPRTQPVDMVVIHSTGGPTCDAQNRPIWVPGGELEDNLRVIGAHPTLGIHWMIDRDGTVRASVPESQVAYHVLKYSRRSIAVELINDGDGRDPFPPAQINALVDLLHGVLQRNPHIARAGVVRHSDVDLGHMPCAPERRRKVDPGDAYPHAEVLRRVFGDAVR</sequence>
<dbReference type="GO" id="GO:0009253">
    <property type="term" value="P:peptidoglycan catabolic process"/>
    <property type="evidence" value="ECO:0007669"/>
    <property type="project" value="InterPro"/>
</dbReference>
<comment type="catalytic activity">
    <reaction evidence="1">
        <text>Hydrolyzes the link between N-acetylmuramoyl residues and L-amino acid residues in certain cell-wall glycopeptides.</text>
        <dbReference type="EC" id="3.5.1.28"/>
    </reaction>
</comment>
<dbReference type="InterPro" id="IPR051206">
    <property type="entry name" value="NAMLAA_amidase_2"/>
</dbReference>
<dbReference type="GO" id="GO:0008270">
    <property type="term" value="F:zinc ion binding"/>
    <property type="evidence" value="ECO:0007669"/>
    <property type="project" value="InterPro"/>
</dbReference>
<protein>
    <recommendedName>
        <fullName evidence="2">N-acetylmuramoyl-L-alanine amidase</fullName>
        <ecNumber evidence="2">3.5.1.28</ecNumber>
    </recommendedName>
</protein>
<dbReference type="CDD" id="cd06583">
    <property type="entry name" value="PGRP"/>
    <property type="match status" value="1"/>
</dbReference>
<dbReference type="Proteomes" id="UP000239709">
    <property type="component" value="Chromosome"/>
</dbReference>